<dbReference type="HOGENOM" id="CLU_843898_0_0_11"/>
<evidence type="ECO:0000313" key="3">
    <source>
        <dbReference type="Proteomes" id="UP000006659"/>
    </source>
</evidence>
<reference evidence="2 3" key="1">
    <citation type="journal article" date="2011" name="BMC Genomics">
        <title>Complete genome sequence of Corynebacterium variabile DSM 44702 isolated from the surface of smear-ripened cheeses and insights into cheese ripening and flavor generation.</title>
        <authorList>
            <person name="Schroeder J."/>
            <person name="Maus I."/>
            <person name="Trost E."/>
            <person name="Tauch A."/>
        </authorList>
    </citation>
    <scope>NUCLEOTIDE SEQUENCE [LARGE SCALE GENOMIC DNA]</scope>
    <source>
        <strain evidence="3">DSM 44702 / JCM 12073 / NCIMB 30131</strain>
    </source>
</reference>
<dbReference type="Proteomes" id="UP000006659">
    <property type="component" value="Chromosome"/>
</dbReference>
<gene>
    <name evidence="2" type="ordered locus">CVAR_3063</name>
</gene>
<evidence type="ECO:0000256" key="1">
    <source>
        <dbReference type="SAM" id="Phobius"/>
    </source>
</evidence>
<dbReference type="eggNOG" id="ENOG5033RZU">
    <property type="taxonomic scope" value="Bacteria"/>
</dbReference>
<keyword evidence="1" id="KW-0812">Transmembrane</keyword>
<feature type="transmembrane region" description="Helical" evidence="1">
    <location>
        <begin position="12"/>
        <end position="36"/>
    </location>
</feature>
<protein>
    <submittedName>
        <fullName evidence="2">Putative membrane protein</fullName>
    </submittedName>
</protein>
<evidence type="ECO:0000313" key="2">
    <source>
        <dbReference type="EMBL" id="AEK36017.1"/>
    </source>
</evidence>
<sequence>MRGSASRLRQVMLCGAAGIATAGVGVSVALLVAAVFGEDRLRGSLTGVGGLLTVVPALVGVLTALTVDAVIHRTLPRIRRREPSVPHIRTALIPLALAVAVLMLSPLPDRPRTSVTADAPGVSVAAVGAPVPAGWSDTGGETYTWASDYFGKGTDFRRQHLSADEIVSDWDVDDRRRSVVVDTITSDDTTEASRFGDEGFYSSVNGRRSPKLDIDLGHRVTGRAYTVLDDTAYLTYTRLRFSWRDSGSDGSGGSGGRVHDISVIAVDDHRGTAAFPTVTDSLSGPSLRMATVLLRGGAVTEDPDADYKDLDVVTAVARGIVDARWKEGQ</sequence>
<dbReference type="AlphaFoldDB" id="G0HDK8"/>
<name>G0HDK8_CORVD</name>
<dbReference type="EMBL" id="CP002917">
    <property type="protein sequence ID" value="AEK36017.1"/>
    <property type="molecule type" value="Genomic_DNA"/>
</dbReference>
<proteinExistence type="predicted"/>
<feature type="transmembrane region" description="Helical" evidence="1">
    <location>
        <begin position="91"/>
        <end position="108"/>
    </location>
</feature>
<dbReference type="KEGG" id="cva:CVAR_3063"/>
<keyword evidence="1" id="KW-0472">Membrane</keyword>
<organism evidence="2 3">
    <name type="scientific">Corynebacterium variabile (strain DSM 44702 / CIP 107183 / JCM 12073 / NCIMB 30131)</name>
    <name type="common">Corynebacterium mooreparkense</name>
    <dbReference type="NCBI Taxonomy" id="858619"/>
    <lineage>
        <taxon>Bacteria</taxon>
        <taxon>Bacillati</taxon>
        <taxon>Actinomycetota</taxon>
        <taxon>Actinomycetes</taxon>
        <taxon>Mycobacteriales</taxon>
        <taxon>Corynebacteriaceae</taxon>
        <taxon>Corynebacterium</taxon>
    </lineage>
</organism>
<keyword evidence="1" id="KW-1133">Transmembrane helix</keyword>
<feature type="transmembrane region" description="Helical" evidence="1">
    <location>
        <begin position="48"/>
        <end position="71"/>
    </location>
</feature>
<accession>G0HDK8</accession>